<gene>
    <name evidence="2" type="ORF">EW093_04440</name>
</gene>
<feature type="chain" id="PRO_5022970026" description="Lipoprotein" evidence="1">
    <location>
        <begin position="25"/>
        <end position="160"/>
    </location>
</feature>
<dbReference type="EMBL" id="CP035807">
    <property type="protein sequence ID" value="QEN03979.1"/>
    <property type="molecule type" value="Genomic_DNA"/>
</dbReference>
<dbReference type="PROSITE" id="PS51257">
    <property type="entry name" value="PROKAR_LIPOPROTEIN"/>
    <property type="match status" value="1"/>
</dbReference>
<feature type="signal peptide" evidence="1">
    <location>
        <begin position="1"/>
        <end position="24"/>
    </location>
</feature>
<dbReference type="RefSeq" id="WP_149567236.1">
    <property type="nucleotide sequence ID" value="NZ_CP035807.1"/>
</dbReference>
<proteinExistence type="predicted"/>
<organism evidence="2 3">
    <name type="scientific">Thiospirochaeta perfilievii</name>
    <dbReference type="NCBI Taxonomy" id="252967"/>
    <lineage>
        <taxon>Bacteria</taxon>
        <taxon>Pseudomonadati</taxon>
        <taxon>Spirochaetota</taxon>
        <taxon>Spirochaetia</taxon>
        <taxon>Spirochaetales</taxon>
        <taxon>Spirochaetaceae</taxon>
        <taxon>Thiospirochaeta</taxon>
    </lineage>
</organism>
<protein>
    <recommendedName>
        <fullName evidence="4">Lipoprotein</fullName>
    </recommendedName>
</protein>
<reference evidence="2 3" key="1">
    <citation type="submission" date="2019-02" db="EMBL/GenBank/DDBJ databases">
        <authorList>
            <person name="Fomenkov A."/>
            <person name="Dubinina G."/>
            <person name="Grabovich M."/>
            <person name="Vincze T."/>
            <person name="Roberts R.J."/>
        </authorList>
    </citation>
    <scope>NUCLEOTIDE SEQUENCE [LARGE SCALE GENOMIC DNA]</scope>
    <source>
        <strain evidence="2 3">P</strain>
    </source>
</reference>
<evidence type="ECO:0008006" key="4">
    <source>
        <dbReference type="Google" id="ProtNLM"/>
    </source>
</evidence>
<keyword evidence="1" id="KW-0732">Signal</keyword>
<sequence>MNKKIKLAALLALVVFTLMGCDNALHNGTEMAISKVTVTGLPSDTYPEGKEMVFSYNRSSTDDDWIHDDDLFTDPYYSGTVNAEGTLTFNFSPALELTTPKLVFLIIDPDKTWAIKIASNHSLDGGSNVELDNTWAGALNPEEVEGVVDGDSVNWDYKVD</sequence>
<reference evidence="2 3" key="2">
    <citation type="submission" date="2019-09" db="EMBL/GenBank/DDBJ databases">
        <title>Complete Genome Sequence and Methylome Analysis of free living Spirochaetas.</title>
        <authorList>
            <person name="Leshcheva N."/>
            <person name="Mikheeva N."/>
        </authorList>
    </citation>
    <scope>NUCLEOTIDE SEQUENCE [LARGE SCALE GENOMIC DNA]</scope>
    <source>
        <strain evidence="2 3">P</strain>
    </source>
</reference>
<dbReference type="KEGG" id="sper:EW093_04440"/>
<accession>A0A5C1QAN1</accession>
<evidence type="ECO:0000313" key="3">
    <source>
        <dbReference type="Proteomes" id="UP000323824"/>
    </source>
</evidence>
<dbReference type="AlphaFoldDB" id="A0A5C1QAN1"/>
<evidence type="ECO:0000256" key="1">
    <source>
        <dbReference type="SAM" id="SignalP"/>
    </source>
</evidence>
<keyword evidence="3" id="KW-1185">Reference proteome</keyword>
<dbReference type="Proteomes" id="UP000323824">
    <property type="component" value="Chromosome"/>
</dbReference>
<evidence type="ECO:0000313" key="2">
    <source>
        <dbReference type="EMBL" id="QEN03979.1"/>
    </source>
</evidence>
<name>A0A5C1QAN1_9SPIO</name>